<evidence type="ECO:0000313" key="7">
    <source>
        <dbReference type="EMBL" id="CUH39641.1"/>
    </source>
</evidence>
<keyword evidence="3 6" id="KW-0812">Transmembrane</keyword>
<dbReference type="GO" id="GO:0015920">
    <property type="term" value="P:lipopolysaccharide transport"/>
    <property type="evidence" value="ECO:0007669"/>
    <property type="project" value="TreeGrafter"/>
</dbReference>
<dbReference type="PANTHER" id="PTHR33529:SF6">
    <property type="entry name" value="YJGP_YJGQ FAMILY PERMEASE"/>
    <property type="match status" value="1"/>
</dbReference>
<dbReference type="STRING" id="313367.JSE7799_02368"/>
<dbReference type="GO" id="GO:0043190">
    <property type="term" value="C:ATP-binding cassette (ABC) transporter complex"/>
    <property type="evidence" value="ECO:0007669"/>
    <property type="project" value="InterPro"/>
</dbReference>
<dbReference type="RefSeq" id="WP_055663796.1">
    <property type="nucleotide sequence ID" value="NZ_CYPR01000160.1"/>
</dbReference>
<name>A0A0M7BB66_9RHOB</name>
<dbReference type="InterPro" id="IPR005495">
    <property type="entry name" value="LptG/LptF_permease"/>
</dbReference>
<feature type="transmembrane region" description="Helical" evidence="6">
    <location>
        <begin position="7"/>
        <end position="29"/>
    </location>
</feature>
<feature type="transmembrane region" description="Helical" evidence="6">
    <location>
        <begin position="314"/>
        <end position="331"/>
    </location>
</feature>
<accession>A0A0M7BB66</accession>
<organism evidence="7 8">
    <name type="scientific">Jannaschia seosinensis</name>
    <dbReference type="NCBI Taxonomy" id="313367"/>
    <lineage>
        <taxon>Bacteria</taxon>
        <taxon>Pseudomonadati</taxon>
        <taxon>Pseudomonadota</taxon>
        <taxon>Alphaproteobacteria</taxon>
        <taxon>Rhodobacterales</taxon>
        <taxon>Roseobacteraceae</taxon>
        <taxon>Jannaschia</taxon>
    </lineage>
</organism>
<keyword evidence="4 6" id="KW-1133">Transmembrane helix</keyword>
<keyword evidence="8" id="KW-1185">Reference proteome</keyword>
<evidence type="ECO:0000256" key="2">
    <source>
        <dbReference type="ARBA" id="ARBA00022475"/>
    </source>
</evidence>
<feature type="transmembrane region" description="Helical" evidence="6">
    <location>
        <begin position="49"/>
        <end position="78"/>
    </location>
</feature>
<dbReference type="InterPro" id="IPR030922">
    <property type="entry name" value="LptF"/>
</dbReference>
<evidence type="ECO:0000256" key="6">
    <source>
        <dbReference type="SAM" id="Phobius"/>
    </source>
</evidence>
<keyword evidence="5 6" id="KW-0472">Membrane</keyword>
<evidence type="ECO:0000256" key="1">
    <source>
        <dbReference type="ARBA" id="ARBA00004651"/>
    </source>
</evidence>
<dbReference type="EMBL" id="CYPR01000160">
    <property type="protein sequence ID" value="CUH39641.1"/>
    <property type="molecule type" value="Genomic_DNA"/>
</dbReference>
<dbReference type="AlphaFoldDB" id="A0A0M7BB66"/>
<gene>
    <name evidence="7" type="ORF">JSE7799_02368</name>
</gene>
<evidence type="ECO:0000313" key="8">
    <source>
        <dbReference type="Proteomes" id="UP000049455"/>
    </source>
</evidence>
<proteinExistence type="predicted"/>
<feature type="transmembrane region" description="Helical" evidence="6">
    <location>
        <begin position="99"/>
        <end position="122"/>
    </location>
</feature>
<keyword evidence="2" id="KW-1003">Cell membrane</keyword>
<dbReference type="GO" id="GO:0055085">
    <property type="term" value="P:transmembrane transport"/>
    <property type="evidence" value="ECO:0007669"/>
    <property type="project" value="InterPro"/>
</dbReference>
<protein>
    <submittedName>
        <fullName evidence="7">Lipopolysaccharide ABC transporter permease</fullName>
    </submittedName>
</protein>
<evidence type="ECO:0000256" key="5">
    <source>
        <dbReference type="ARBA" id="ARBA00023136"/>
    </source>
</evidence>
<dbReference type="Pfam" id="PF03739">
    <property type="entry name" value="LptF_LptG"/>
    <property type="match status" value="1"/>
</dbReference>
<sequence length="375" mass="41094">MTLFDRYLAGSLMVYFGFFSLVLVAVYWVNRAIGLFDRLIAGGSNLWTFLEFTALALPNVIHVVLPVSALVATLYGLNRLSSDSELTVARTTGIGPWRLARPVLIFGLAVALMVSVLGHLLVPLSRTALAERGDELSRDITARFLQEGEFLHPGTGMTVYVREITERGELLGLFLEDRRSEATRTAYTAESAYLVRAGNGGETRLVMLNGMAQTLDVASRNLVVTRFEDFAYDLASLSQGRSGERRRDPRELFTPALLAAGPDVQAMTGDDVAELRYEGHVRFSEAIFALALPLMALGFLMLGTYSRLGLWRQIVGAVVAAVLLTLLSNIAENAALQDASLWWAIYLPALLTLALGVGLVWRDTRGKRPWRGVAA</sequence>
<feature type="transmembrane region" description="Helical" evidence="6">
    <location>
        <begin position="343"/>
        <end position="361"/>
    </location>
</feature>
<dbReference type="Proteomes" id="UP000049455">
    <property type="component" value="Unassembled WGS sequence"/>
</dbReference>
<reference evidence="7 8" key="1">
    <citation type="submission" date="2015-09" db="EMBL/GenBank/DDBJ databases">
        <authorList>
            <person name="Jackson K.R."/>
            <person name="Lunt B.L."/>
            <person name="Fisher J.N.B."/>
            <person name="Gardner A.V."/>
            <person name="Bailey M.E."/>
            <person name="Deus L.M."/>
            <person name="Earl A.S."/>
            <person name="Gibby P.D."/>
            <person name="Hartmann K.A."/>
            <person name="Liu J.E."/>
            <person name="Manci A.M."/>
            <person name="Nielsen D.A."/>
            <person name="Solomon M.B."/>
            <person name="Breakwell D.P."/>
            <person name="Burnett S.H."/>
            <person name="Grose J.H."/>
        </authorList>
    </citation>
    <scope>NUCLEOTIDE SEQUENCE [LARGE SCALE GENOMIC DNA]</scope>
    <source>
        <strain evidence="7 8">CECT 7799</strain>
    </source>
</reference>
<comment type="subcellular location">
    <subcellularLocation>
        <location evidence="1">Cell membrane</location>
        <topology evidence="1">Multi-pass membrane protein</topology>
    </subcellularLocation>
</comment>
<dbReference type="OrthoDB" id="8477889at2"/>
<feature type="transmembrane region" description="Helical" evidence="6">
    <location>
        <begin position="283"/>
        <end position="302"/>
    </location>
</feature>
<evidence type="ECO:0000256" key="4">
    <source>
        <dbReference type="ARBA" id="ARBA00022989"/>
    </source>
</evidence>
<dbReference type="PANTHER" id="PTHR33529">
    <property type="entry name" value="SLR0882 PROTEIN-RELATED"/>
    <property type="match status" value="1"/>
</dbReference>
<dbReference type="NCBIfam" id="TIGR04407">
    <property type="entry name" value="LptF_YjgP"/>
    <property type="match status" value="1"/>
</dbReference>
<evidence type="ECO:0000256" key="3">
    <source>
        <dbReference type="ARBA" id="ARBA00022692"/>
    </source>
</evidence>